<dbReference type="InterPro" id="IPR013783">
    <property type="entry name" value="Ig-like_fold"/>
</dbReference>
<dbReference type="InterPro" id="IPR007110">
    <property type="entry name" value="Ig-like_dom"/>
</dbReference>
<organism evidence="5 6">
    <name type="scientific">Myotis brandtii</name>
    <name type="common">Brandt's bat</name>
    <dbReference type="NCBI Taxonomy" id="109478"/>
    <lineage>
        <taxon>Eukaryota</taxon>
        <taxon>Metazoa</taxon>
        <taxon>Chordata</taxon>
        <taxon>Craniata</taxon>
        <taxon>Vertebrata</taxon>
        <taxon>Euteleostomi</taxon>
        <taxon>Mammalia</taxon>
        <taxon>Eutheria</taxon>
        <taxon>Laurasiatheria</taxon>
        <taxon>Chiroptera</taxon>
        <taxon>Yangochiroptera</taxon>
        <taxon>Vespertilionidae</taxon>
        <taxon>Myotis</taxon>
    </lineage>
</organism>
<dbReference type="Pfam" id="PF21339">
    <property type="entry name" value="VEGFR-1-like_Ig-like"/>
    <property type="match status" value="1"/>
</dbReference>
<dbReference type="PIRSF" id="PIRSF000615">
    <property type="entry name" value="TyrPK_CSF1-R"/>
    <property type="match status" value="1"/>
</dbReference>
<dbReference type="AlphaFoldDB" id="S7Q459"/>
<gene>
    <name evidence="5" type="ORF">D623_10002252</name>
</gene>
<evidence type="ECO:0000256" key="2">
    <source>
        <dbReference type="ARBA" id="ARBA00019671"/>
    </source>
</evidence>
<evidence type="ECO:0000256" key="1">
    <source>
        <dbReference type="ARBA" id="ARBA00011360"/>
    </source>
</evidence>
<evidence type="ECO:0000259" key="4">
    <source>
        <dbReference type="PROSITE" id="PS50835"/>
    </source>
</evidence>
<dbReference type="PANTHER" id="PTHR15360">
    <property type="entry name" value="PLATELET-DERIVED GROWTH FACTOR RECEPTOR LIKE"/>
    <property type="match status" value="1"/>
</dbReference>
<dbReference type="SMART" id="SM00409">
    <property type="entry name" value="IG"/>
    <property type="match status" value="2"/>
</dbReference>
<dbReference type="Gene3D" id="2.60.40.10">
    <property type="entry name" value="Immunoglobulins"/>
    <property type="match status" value="3"/>
</dbReference>
<name>S7Q459_MYOBR</name>
<evidence type="ECO:0000313" key="6">
    <source>
        <dbReference type="Proteomes" id="UP000052978"/>
    </source>
</evidence>
<dbReference type="Pfam" id="PF22854">
    <property type="entry name" value="VEGFR1-3_N_Ig-like"/>
    <property type="match status" value="1"/>
</dbReference>
<keyword evidence="3" id="KW-0393">Immunoglobulin domain</keyword>
<proteinExistence type="predicted"/>
<dbReference type="PANTHER" id="PTHR15360:SF5">
    <property type="entry name" value="PLATELET-DERIVED GROWTH FACTOR RECEPTOR-LIKE PROTEIN"/>
    <property type="match status" value="1"/>
</dbReference>
<feature type="domain" description="Ig-like" evidence="4">
    <location>
        <begin position="205"/>
        <end position="309"/>
    </location>
</feature>
<sequence>MGAIFEGLANKEIMMKPEMSILGDQVVIQAGGTFDITCRGLAAITWTWGMGSAGSRARILEHPCSDNPLVTCNQLTIFHTEAGDTGYFTCSYKDVADIRDPNSKTSVYVYVKDDNQVFVQTYYNAPLVITVFPGTQEVVVPCRVTSPDVNVKLQLLHSATFSYGSQNWNPRKGFIVTRPSYHFYSTMLQCVAEVNGKIHKSFYLPQRLETKRENISIRYNHQKLLIGDTLFLQCVAETTFNGRIKLNWVFNRQDSKTTPRCCEIKRKLYQGSPVYKSYSNLTIWNVTMEDNGLYICREENNTALQANITIIVYST</sequence>
<accession>S7Q459</accession>
<dbReference type="PROSITE" id="PS50835">
    <property type="entry name" value="IG_LIKE"/>
    <property type="match status" value="1"/>
</dbReference>
<keyword evidence="6" id="KW-1185">Reference proteome</keyword>
<dbReference type="eggNOG" id="KOG0200">
    <property type="taxonomic scope" value="Eukaryota"/>
</dbReference>
<protein>
    <recommendedName>
        <fullName evidence="2">Platelet-derived growth factor receptor-like protein</fullName>
    </recommendedName>
</protein>
<evidence type="ECO:0000313" key="5">
    <source>
        <dbReference type="EMBL" id="EPQ18138.1"/>
    </source>
</evidence>
<dbReference type="EMBL" id="KE164462">
    <property type="protein sequence ID" value="EPQ18138.1"/>
    <property type="molecule type" value="Genomic_DNA"/>
</dbReference>
<dbReference type="Pfam" id="PF00047">
    <property type="entry name" value="ig"/>
    <property type="match status" value="1"/>
</dbReference>
<dbReference type="InterPro" id="IPR055238">
    <property type="entry name" value="VEGFR1-3_N_Ig-like"/>
</dbReference>
<reference evidence="5 6" key="1">
    <citation type="journal article" date="2013" name="Nat. Commun.">
        <title>Genome analysis reveals insights into physiology and longevity of the Brandt's bat Myotis brandtii.</title>
        <authorList>
            <person name="Seim I."/>
            <person name="Fang X."/>
            <person name="Xiong Z."/>
            <person name="Lobanov A.V."/>
            <person name="Huang Z."/>
            <person name="Ma S."/>
            <person name="Feng Y."/>
            <person name="Turanov A.A."/>
            <person name="Zhu Y."/>
            <person name="Lenz T.L."/>
            <person name="Gerashchenko M.V."/>
            <person name="Fan D."/>
            <person name="Hee Yim S."/>
            <person name="Yao X."/>
            <person name="Jordan D."/>
            <person name="Xiong Y."/>
            <person name="Ma Y."/>
            <person name="Lyapunov A.N."/>
            <person name="Chen G."/>
            <person name="Kulakova O.I."/>
            <person name="Sun Y."/>
            <person name="Lee S.G."/>
            <person name="Bronson R.T."/>
            <person name="Moskalev A.A."/>
            <person name="Sunyaev S.R."/>
            <person name="Zhang G."/>
            <person name="Krogh A."/>
            <person name="Wang J."/>
            <person name="Gladyshev V.N."/>
        </authorList>
    </citation>
    <scope>NUCLEOTIDE SEQUENCE [LARGE SCALE GENOMIC DNA]</scope>
</reference>
<dbReference type="Proteomes" id="UP000052978">
    <property type="component" value="Unassembled WGS sequence"/>
</dbReference>
<evidence type="ECO:0000256" key="3">
    <source>
        <dbReference type="ARBA" id="ARBA00023319"/>
    </source>
</evidence>
<dbReference type="InterPro" id="IPR003599">
    <property type="entry name" value="Ig_sub"/>
</dbReference>
<comment type="subunit">
    <text evidence="1">Forms a complex composed of PDGFRL, TNK2 and GRB2.</text>
</comment>
<dbReference type="InterPro" id="IPR013151">
    <property type="entry name" value="Immunoglobulin_dom"/>
</dbReference>
<dbReference type="PRINTS" id="PR01832">
    <property type="entry name" value="VEGFRECEPTOR"/>
</dbReference>
<keyword evidence="5" id="KW-0675">Receptor</keyword>
<dbReference type="InterPro" id="IPR042495">
    <property type="entry name" value="PDGFRL"/>
</dbReference>
<dbReference type="SUPFAM" id="SSF48726">
    <property type="entry name" value="Immunoglobulin"/>
    <property type="match status" value="2"/>
</dbReference>
<dbReference type="InterPro" id="IPR036179">
    <property type="entry name" value="Ig-like_dom_sf"/>
</dbReference>